<accession>A0A0T6B9J4</accession>
<dbReference type="PANTHER" id="PTHR47501">
    <property type="entry name" value="TRANSPOSASE-RELATED"/>
    <property type="match status" value="1"/>
</dbReference>
<comment type="caution">
    <text evidence="1">The sequence shown here is derived from an EMBL/GenBank/DDBJ whole genome shotgun (WGS) entry which is preliminary data.</text>
</comment>
<dbReference type="AlphaFoldDB" id="A0A0T6B9J4"/>
<dbReference type="Proteomes" id="UP000051574">
    <property type="component" value="Unassembled WGS sequence"/>
</dbReference>
<dbReference type="PANTHER" id="PTHR47501:SF5">
    <property type="entry name" value="HAT C-TERMINAL DIMERISATION DOMAIN-CONTAINING PROTEIN"/>
    <property type="match status" value="1"/>
</dbReference>
<protein>
    <recommendedName>
        <fullName evidence="3">BED-type domain-containing protein</fullName>
    </recommendedName>
</protein>
<proteinExistence type="predicted"/>
<evidence type="ECO:0000313" key="2">
    <source>
        <dbReference type="Proteomes" id="UP000051574"/>
    </source>
</evidence>
<evidence type="ECO:0000313" key="1">
    <source>
        <dbReference type="EMBL" id="KRT84000.1"/>
    </source>
</evidence>
<name>A0A0T6B9J4_9SCAR</name>
<organism evidence="1 2">
    <name type="scientific">Oryctes borbonicus</name>
    <dbReference type="NCBI Taxonomy" id="1629725"/>
    <lineage>
        <taxon>Eukaryota</taxon>
        <taxon>Metazoa</taxon>
        <taxon>Ecdysozoa</taxon>
        <taxon>Arthropoda</taxon>
        <taxon>Hexapoda</taxon>
        <taxon>Insecta</taxon>
        <taxon>Pterygota</taxon>
        <taxon>Neoptera</taxon>
        <taxon>Endopterygota</taxon>
        <taxon>Coleoptera</taxon>
        <taxon>Polyphaga</taxon>
        <taxon>Scarabaeiformia</taxon>
        <taxon>Scarabaeidae</taxon>
        <taxon>Dynastinae</taxon>
        <taxon>Oryctes</taxon>
    </lineage>
</organism>
<reference evidence="1 2" key="1">
    <citation type="submission" date="2015-09" db="EMBL/GenBank/DDBJ databases">
        <title>Draft genome of the scarab beetle Oryctes borbonicus.</title>
        <authorList>
            <person name="Meyer J.M."/>
            <person name="Markov G.V."/>
            <person name="Baskaran P."/>
            <person name="Herrmann M."/>
            <person name="Sommer R.J."/>
            <person name="Roedelsperger C."/>
        </authorList>
    </citation>
    <scope>NUCLEOTIDE SEQUENCE [LARGE SCALE GENOMIC DNA]</scope>
    <source>
        <strain evidence="1">OB123</strain>
        <tissue evidence="1">Whole animal</tissue>
    </source>
</reference>
<dbReference type="EMBL" id="LJIG01002940">
    <property type="protein sequence ID" value="KRT84000.1"/>
    <property type="molecule type" value="Genomic_DNA"/>
</dbReference>
<keyword evidence="2" id="KW-1185">Reference proteome</keyword>
<dbReference type="InterPro" id="IPR012337">
    <property type="entry name" value="RNaseH-like_sf"/>
</dbReference>
<sequence>MDTKSMILDIDIKSEDPYYNSSDDDPEYCPVKTKRKPTVLDHCLCSNRNDSLENETNLSLSCTSSSFNSQCKLTILNGKFFKVISNKNNHIIAECQICLPKKKFIQGTTKATSNFIKHLRRIHSDIVTEYNEDNKLKKENEISKKRKTVQTAHSSIETRVVSQQEFDARILKFVINTMSPLSVLEDKSFLDIFQGMDLKVIGRKCSAKKIELLYVEHVENLKKDIQIQKYICTTSDIWSARRRSFIGVTCHWIDGDFKRKSYALSCQRFKGRCDYRRIAEVLQTVHTKFELDDEKVIATIGNNGFNFVKSFKIFGNIEETVRDKIVSNYSDTSEDDESSTEYDFVAEPKEFGDKGEEYVLPRHKQCASYILNLIATSDCKKAIQQSAKLCFKSTQAFIKCDSLWKKGAKPEISDVVTSCLGHTISTLGITKWNFLYNNVKQILVEKEKMPSLFQKLHLKYFTDGELLYLEEYCQVLEPIAITLNILQGQENTFYGILLPILFSLKTKLEKMQNLKDFKNGGEILLPTCLNSLKRRFQSIFQLKDEDAIIAAMCFPKFKLRWFNVVDENLCVTKDDLRRKLIVASKEFYNDNAIKNESLPEISEDYDGFFDFNEIAVHQSSTSGVSSSDASNQSKIELEVLHFLNDKRQNVAMLNDFPLIKKVFLKYNTCLSSSAPVERLFSFATIINAPRRHALSDANFERLVVLKANNL</sequence>
<evidence type="ECO:0008006" key="3">
    <source>
        <dbReference type="Google" id="ProtNLM"/>
    </source>
</evidence>
<gene>
    <name evidence="1" type="ORF">AMK59_1425</name>
</gene>
<dbReference type="SUPFAM" id="SSF53098">
    <property type="entry name" value="Ribonuclease H-like"/>
    <property type="match status" value="1"/>
</dbReference>
<dbReference type="OrthoDB" id="8912104at2759"/>